<evidence type="ECO:0000256" key="5">
    <source>
        <dbReference type="ARBA" id="ARBA00022490"/>
    </source>
</evidence>
<comment type="catalytic activity">
    <reaction evidence="11 12">
        <text>uridine(1498) in 16S rRNA + S-adenosyl-L-methionine = N(3)-methyluridine(1498) in 16S rRNA + S-adenosyl-L-homocysteine + H(+)</text>
        <dbReference type="Rhea" id="RHEA:42920"/>
        <dbReference type="Rhea" id="RHEA-COMP:10283"/>
        <dbReference type="Rhea" id="RHEA-COMP:10284"/>
        <dbReference type="ChEBI" id="CHEBI:15378"/>
        <dbReference type="ChEBI" id="CHEBI:57856"/>
        <dbReference type="ChEBI" id="CHEBI:59789"/>
        <dbReference type="ChEBI" id="CHEBI:65315"/>
        <dbReference type="ChEBI" id="CHEBI:74502"/>
        <dbReference type="EC" id="2.1.1.193"/>
    </reaction>
</comment>
<comment type="subcellular location">
    <subcellularLocation>
        <location evidence="1 12">Cytoplasm</location>
    </subcellularLocation>
</comment>
<dbReference type="PANTHER" id="PTHR30027">
    <property type="entry name" value="RIBOSOMAL RNA SMALL SUBUNIT METHYLTRANSFERASE E"/>
    <property type="match status" value="1"/>
</dbReference>
<dbReference type="InterPro" id="IPR029028">
    <property type="entry name" value="Alpha/beta_knot_MTases"/>
</dbReference>
<dbReference type="GO" id="GO:0070475">
    <property type="term" value="P:rRNA base methylation"/>
    <property type="evidence" value="ECO:0007669"/>
    <property type="project" value="TreeGrafter"/>
</dbReference>
<dbReference type="Gene3D" id="2.40.240.20">
    <property type="entry name" value="Hypothetical PUA domain-like, domain 1"/>
    <property type="match status" value="1"/>
</dbReference>
<evidence type="ECO:0000256" key="8">
    <source>
        <dbReference type="ARBA" id="ARBA00022679"/>
    </source>
</evidence>
<dbReference type="EMBL" id="JACOMF010000009">
    <property type="protein sequence ID" value="MBC4015708.1"/>
    <property type="molecule type" value="Genomic_DNA"/>
</dbReference>
<dbReference type="CDD" id="cd18084">
    <property type="entry name" value="RsmE-like"/>
    <property type="match status" value="1"/>
</dbReference>
<dbReference type="Pfam" id="PF04452">
    <property type="entry name" value="Methyltrans_RNA"/>
    <property type="match status" value="1"/>
</dbReference>
<comment type="caution">
    <text evidence="15">The sequence shown here is derived from an EMBL/GenBank/DDBJ whole genome shotgun (WGS) entry which is preliminary data.</text>
</comment>
<evidence type="ECO:0000256" key="10">
    <source>
        <dbReference type="ARBA" id="ARBA00025699"/>
    </source>
</evidence>
<keyword evidence="7 12" id="KW-0489">Methyltransferase</keyword>
<comment type="function">
    <text evidence="10 12">Specifically methylates the N3 position of the uracil ring of uridine 1498 (m3U1498) in 16S rRNA. Acts on the fully assembled 30S ribosomal subunit.</text>
</comment>
<dbReference type="SUPFAM" id="SSF88697">
    <property type="entry name" value="PUA domain-like"/>
    <property type="match status" value="1"/>
</dbReference>
<dbReference type="InterPro" id="IPR015947">
    <property type="entry name" value="PUA-like_sf"/>
</dbReference>
<evidence type="ECO:0000256" key="7">
    <source>
        <dbReference type="ARBA" id="ARBA00022603"/>
    </source>
</evidence>
<dbReference type="InterPro" id="IPR029026">
    <property type="entry name" value="tRNA_m1G_MTases_N"/>
</dbReference>
<evidence type="ECO:0000256" key="9">
    <source>
        <dbReference type="ARBA" id="ARBA00022691"/>
    </source>
</evidence>
<dbReference type="NCBIfam" id="TIGR00046">
    <property type="entry name" value="RsmE family RNA methyltransferase"/>
    <property type="match status" value="1"/>
</dbReference>
<keyword evidence="16" id="KW-1185">Reference proteome</keyword>
<accession>A0A9X0QZD7</accession>
<protein>
    <recommendedName>
        <fullName evidence="4 12">Ribosomal RNA small subunit methyltransferase E</fullName>
        <ecNumber evidence="3 12">2.1.1.193</ecNumber>
    </recommendedName>
</protein>
<dbReference type="InterPro" id="IPR046887">
    <property type="entry name" value="RsmE_PUA-like"/>
</dbReference>
<sequence>MSTPRLYLDQPLAEGREVSLPPGQAHYLGSVMRRAPGDAVLAFNGADGEWAARIASLRKDRGSLMPERQTRPQTTPRDVRLLVAALKREAMEWVVEKATELGVGSIQPVLTRRSVTDRVNLARLGLIAREAAEQSERLDLPRIAPALPLHAVLDGWDGAPLLVGAERAAAPPIARVVAGLPPDLVLSRAWLVGPEGGFERVELDDLRRRAFVSPVALGPRILRAETAAVAGLAILQALAGDWNES</sequence>
<evidence type="ECO:0000256" key="3">
    <source>
        <dbReference type="ARBA" id="ARBA00012328"/>
    </source>
</evidence>
<evidence type="ECO:0000313" key="15">
    <source>
        <dbReference type="EMBL" id="MBC4015708.1"/>
    </source>
</evidence>
<dbReference type="NCBIfam" id="NF008696">
    <property type="entry name" value="PRK11713.3-5"/>
    <property type="match status" value="1"/>
</dbReference>
<name>A0A9X0QZD7_9PROT</name>
<evidence type="ECO:0000259" key="13">
    <source>
        <dbReference type="Pfam" id="PF04452"/>
    </source>
</evidence>
<evidence type="ECO:0000256" key="11">
    <source>
        <dbReference type="ARBA" id="ARBA00047944"/>
    </source>
</evidence>
<dbReference type="EC" id="2.1.1.193" evidence="3 12"/>
<evidence type="ECO:0000256" key="12">
    <source>
        <dbReference type="PIRNR" id="PIRNR015601"/>
    </source>
</evidence>
<keyword evidence="9 12" id="KW-0949">S-adenosyl-L-methionine</keyword>
<dbReference type="GO" id="GO:0070042">
    <property type="term" value="F:rRNA (uridine-N3-)-methyltransferase activity"/>
    <property type="evidence" value="ECO:0007669"/>
    <property type="project" value="TreeGrafter"/>
</dbReference>
<organism evidence="15 16">
    <name type="scientific">Siccirubricoccus deserti</name>
    <dbReference type="NCBI Taxonomy" id="2013562"/>
    <lineage>
        <taxon>Bacteria</taxon>
        <taxon>Pseudomonadati</taxon>
        <taxon>Pseudomonadota</taxon>
        <taxon>Alphaproteobacteria</taxon>
        <taxon>Acetobacterales</taxon>
        <taxon>Roseomonadaceae</taxon>
        <taxon>Siccirubricoccus</taxon>
    </lineage>
</organism>
<dbReference type="InterPro" id="IPR046886">
    <property type="entry name" value="RsmE_MTase_dom"/>
</dbReference>
<dbReference type="PANTHER" id="PTHR30027:SF3">
    <property type="entry name" value="16S RRNA (URACIL(1498)-N(3))-METHYLTRANSFERASE"/>
    <property type="match status" value="1"/>
</dbReference>
<keyword evidence="6 12" id="KW-0698">rRNA processing</keyword>
<evidence type="ECO:0000259" key="14">
    <source>
        <dbReference type="Pfam" id="PF20260"/>
    </source>
</evidence>
<evidence type="ECO:0000256" key="2">
    <source>
        <dbReference type="ARBA" id="ARBA00005528"/>
    </source>
</evidence>
<evidence type="ECO:0000256" key="6">
    <source>
        <dbReference type="ARBA" id="ARBA00022552"/>
    </source>
</evidence>
<gene>
    <name evidence="15" type="ORF">H7965_10260</name>
</gene>
<dbReference type="RefSeq" id="WP_186770480.1">
    <property type="nucleotide sequence ID" value="NZ_JACOMF010000009.1"/>
</dbReference>
<keyword evidence="5 12" id="KW-0963">Cytoplasm</keyword>
<keyword evidence="8 12" id="KW-0808">Transferase</keyword>
<feature type="domain" description="Ribosomal RNA small subunit methyltransferase E methyltransferase" evidence="13">
    <location>
        <begin position="75"/>
        <end position="236"/>
    </location>
</feature>
<dbReference type="Gene3D" id="3.40.1280.10">
    <property type="match status" value="1"/>
</dbReference>
<dbReference type="Pfam" id="PF20260">
    <property type="entry name" value="PUA_4"/>
    <property type="match status" value="1"/>
</dbReference>
<dbReference type="PIRSF" id="PIRSF015601">
    <property type="entry name" value="MTase_slr0722"/>
    <property type="match status" value="1"/>
</dbReference>
<dbReference type="GO" id="GO:0005737">
    <property type="term" value="C:cytoplasm"/>
    <property type="evidence" value="ECO:0007669"/>
    <property type="project" value="UniProtKB-SubCell"/>
</dbReference>
<dbReference type="AlphaFoldDB" id="A0A9X0QZD7"/>
<dbReference type="Proteomes" id="UP000600101">
    <property type="component" value="Unassembled WGS sequence"/>
</dbReference>
<proteinExistence type="inferred from homology"/>
<dbReference type="InterPro" id="IPR006700">
    <property type="entry name" value="RsmE"/>
</dbReference>
<reference evidence="15" key="1">
    <citation type="submission" date="2020-08" db="EMBL/GenBank/DDBJ databases">
        <authorList>
            <person name="Hu Y."/>
            <person name="Nguyen S.V."/>
            <person name="Li F."/>
            <person name="Fanning S."/>
        </authorList>
    </citation>
    <scope>NUCLEOTIDE SEQUENCE</scope>
    <source>
        <strain evidence="15">SYSU D8009</strain>
    </source>
</reference>
<dbReference type="SUPFAM" id="SSF75217">
    <property type="entry name" value="alpha/beta knot"/>
    <property type="match status" value="1"/>
</dbReference>
<comment type="similarity">
    <text evidence="2 12">Belongs to the RNA methyltransferase RsmE family.</text>
</comment>
<evidence type="ECO:0000256" key="1">
    <source>
        <dbReference type="ARBA" id="ARBA00004496"/>
    </source>
</evidence>
<evidence type="ECO:0000313" key="16">
    <source>
        <dbReference type="Proteomes" id="UP000600101"/>
    </source>
</evidence>
<feature type="domain" description="Ribosomal RNA small subunit methyltransferase E PUA-like" evidence="14">
    <location>
        <begin position="23"/>
        <end position="61"/>
    </location>
</feature>
<evidence type="ECO:0000256" key="4">
    <source>
        <dbReference type="ARBA" id="ARBA00013673"/>
    </source>
</evidence>